<proteinExistence type="predicted"/>
<dbReference type="AlphaFoldDB" id="A0AAV4PGQ8"/>
<name>A0AAV4PGQ8_CAEEX</name>
<protein>
    <submittedName>
        <fullName evidence="1">Uncharacterized protein</fullName>
    </submittedName>
</protein>
<organism evidence="1 2">
    <name type="scientific">Caerostris extrusa</name>
    <name type="common">Bark spider</name>
    <name type="synonym">Caerostris bankana</name>
    <dbReference type="NCBI Taxonomy" id="172846"/>
    <lineage>
        <taxon>Eukaryota</taxon>
        <taxon>Metazoa</taxon>
        <taxon>Ecdysozoa</taxon>
        <taxon>Arthropoda</taxon>
        <taxon>Chelicerata</taxon>
        <taxon>Arachnida</taxon>
        <taxon>Araneae</taxon>
        <taxon>Araneomorphae</taxon>
        <taxon>Entelegynae</taxon>
        <taxon>Araneoidea</taxon>
        <taxon>Araneidae</taxon>
        <taxon>Caerostris</taxon>
    </lineage>
</organism>
<accession>A0AAV4PGQ8</accession>
<gene>
    <name evidence="1" type="ORF">CEXT_34351</name>
</gene>
<evidence type="ECO:0000313" key="2">
    <source>
        <dbReference type="Proteomes" id="UP001054945"/>
    </source>
</evidence>
<sequence>MADSQTPTQPILRYSIEKYLASKVTELQVAVVLNKNLIASSTIGRKPTIQTNLSNLSVSPVDQKEDDAIVDRVLKIK</sequence>
<reference evidence="1 2" key="1">
    <citation type="submission" date="2021-06" db="EMBL/GenBank/DDBJ databases">
        <title>Caerostris extrusa draft genome.</title>
        <authorList>
            <person name="Kono N."/>
            <person name="Arakawa K."/>
        </authorList>
    </citation>
    <scope>NUCLEOTIDE SEQUENCE [LARGE SCALE GENOMIC DNA]</scope>
</reference>
<keyword evidence="2" id="KW-1185">Reference proteome</keyword>
<evidence type="ECO:0000313" key="1">
    <source>
        <dbReference type="EMBL" id="GIX96572.1"/>
    </source>
</evidence>
<dbReference type="EMBL" id="BPLR01004662">
    <property type="protein sequence ID" value="GIX96572.1"/>
    <property type="molecule type" value="Genomic_DNA"/>
</dbReference>
<dbReference type="Proteomes" id="UP001054945">
    <property type="component" value="Unassembled WGS sequence"/>
</dbReference>
<comment type="caution">
    <text evidence="1">The sequence shown here is derived from an EMBL/GenBank/DDBJ whole genome shotgun (WGS) entry which is preliminary data.</text>
</comment>